<dbReference type="InterPro" id="IPR013087">
    <property type="entry name" value="Znf_C2H2_type"/>
</dbReference>
<keyword evidence="4" id="KW-1185">Reference proteome</keyword>
<evidence type="ECO:0000313" key="4">
    <source>
        <dbReference type="Proteomes" id="UP001160148"/>
    </source>
</evidence>
<dbReference type="AlphaFoldDB" id="A0AAV0XRY8"/>
<dbReference type="EMBL" id="CARXXK010000938">
    <property type="protein sequence ID" value="CAI6371389.1"/>
    <property type="molecule type" value="Genomic_DNA"/>
</dbReference>
<gene>
    <name evidence="3" type="ORF">MEUPH1_LOCUS25397</name>
</gene>
<dbReference type="PROSITE" id="PS00028">
    <property type="entry name" value="ZINC_FINGER_C2H2_1"/>
    <property type="match status" value="1"/>
</dbReference>
<proteinExistence type="predicted"/>
<dbReference type="PROSITE" id="PS50157">
    <property type="entry name" value="ZINC_FINGER_C2H2_2"/>
    <property type="match status" value="1"/>
</dbReference>
<dbReference type="GO" id="GO:0008270">
    <property type="term" value="F:zinc ion binding"/>
    <property type="evidence" value="ECO:0007669"/>
    <property type="project" value="UniProtKB-KW"/>
</dbReference>
<dbReference type="SMART" id="SM00355">
    <property type="entry name" value="ZnF_C2H2"/>
    <property type="match status" value="2"/>
</dbReference>
<dbReference type="Proteomes" id="UP001160148">
    <property type="component" value="Unassembled WGS sequence"/>
</dbReference>
<accession>A0AAV0XRY8</accession>
<reference evidence="3 4" key="1">
    <citation type="submission" date="2023-01" db="EMBL/GenBank/DDBJ databases">
        <authorList>
            <person name="Whitehead M."/>
        </authorList>
    </citation>
    <scope>NUCLEOTIDE SEQUENCE [LARGE SCALE GENOMIC DNA]</scope>
</reference>
<keyword evidence="1" id="KW-0863">Zinc-finger</keyword>
<keyword evidence="1" id="KW-0862">Zinc</keyword>
<sequence>MASCFICLVGVNSFKSLIRHIKLFHSFENIIEYKCIEPSCGRSYNSFDSFSRHLLTHTLVNQESSSNLHIEPTQIDDILNQQSNEQLEISSCSNISIKAFKNLVTEDGIMLISKWYNEAVVPRNKVQILINDLNGFNDKCMQILKKEVLDNLKKNNSDENSISKISVMFDVINDPFQNLKTDHKRLKVLEELGVYVKPIEIAIGSRNKNITKNDDIVINLVNVNICFIPLRCIFKVFFEQPNVLKTVLEYFKRLNSMTGGIVCSFVQSEVWKVKCQSSPDKIIIPFFLYFDEYETNNPLGAHAGKKKLGAVYVSFGSCLPPEFQSSLNYIFLALLFIANDRKEFGNKNIFKELINEINYLQKDGIIVNVESQNYTIYFSLALIIGDNLGLHSMLGFSEGFNANYPCRFCLCSKIECNYLVSQDDSKMRNTENYSQGITIDNLSLTGINELCVWNQIDGFHAVHNHSVDLMHDILEGVCSYDLCGILYEFIINLKYFSLDTLNNRLHYFNYGPLEVQNKPQSITMDTIRNKKKLKMSAIEVLCFSRHLGVLIGDLVPINSEFWQLYILLRQIIQIVTLKSIQPEHNLLLKTLITEHHELYLKLFRTNLKPKYHHLLHYPLIMSKVGPVSHLWSMRYESKHRESKLTAHSITSRKNICYTLSIKHQLRLAHRLLSKSNTLSLSLESSNVGKVIDMSINEIEKIQNNLLNQTTNLNSVSFVSWVQVKGTRYTTKQRMIIIIDVEDMPIFVIIKYIFFKLQCDIPFLIGQRISTIGFNEHLQAYKIKNCDDLLCISFDDLLVEQSPCVCSTMSDGCTYVSCNF</sequence>
<keyword evidence="1" id="KW-0479">Metal-binding</keyword>
<feature type="domain" description="C2H2-type" evidence="2">
    <location>
        <begin position="33"/>
        <end position="58"/>
    </location>
</feature>
<comment type="caution">
    <text evidence="3">The sequence shown here is derived from an EMBL/GenBank/DDBJ whole genome shotgun (WGS) entry which is preliminary data.</text>
</comment>
<dbReference type="PANTHER" id="PTHR31912:SF34">
    <property type="entry name" value="NOTOCHORD-RELATED PROTEIN"/>
    <property type="match status" value="1"/>
</dbReference>
<evidence type="ECO:0000313" key="3">
    <source>
        <dbReference type="EMBL" id="CAI6371389.1"/>
    </source>
</evidence>
<evidence type="ECO:0000259" key="2">
    <source>
        <dbReference type="PROSITE" id="PS50157"/>
    </source>
</evidence>
<protein>
    <recommendedName>
        <fullName evidence="2">C2H2-type domain-containing protein</fullName>
    </recommendedName>
</protein>
<name>A0AAV0XRY8_9HEMI</name>
<evidence type="ECO:0000256" key="1">
    <source>
        <dbReference type="PROSITE-ProRule" id="PRU00042"/>
    </source>
</evidence>
<dbReference type="PANTHER" id="PTHR31912">
    <property type="entry name" value="IP13529P"/>
    <property type="match status" value="1"/>
</dbReference>
<organism evidence="3 4">
    <name type="scientific">Macrosiphum euphorbiae</name>
    <name type="common">potato aphid</name>
    <dbReference type="NCBI Taxonomy" id="13131"/>
    <lineage>
        <taxon>Eukaryota</taxon>
        <taxon>Metazoa</taxon>
        <taxon>Ecdysozoa</taxon>
        <taxon>Arthropoda</taxon>
        <taxon>Hexapoda</taxon>
        <taxon>Insecta</taxon>
        <taxon>Pterygota</taxon>
        <taxon>Neoptera</taxon>
        <taxon>Paraneoptera</taxon>
        <taxon>Hemiptera</taxon>
        <taxon>Sternorrhyncha</taxon>
        <taxon>Aphidomorpha</taxon>
        <taxon>Aphidoidea</taxon>
        <taxon>Aphididae</taxon>
        <taxon>Macrosiphini</taxon>
        <taxon>Macrosiphum</taxon>
    </lineage>
</organism>